<evidence type="ECO:0000313" key="2">
    <source>
        <dbReference type="EMBL" id="BBD76574.1"/>
    </source>
</evidence>
<dbReference type="InterPro" id="IPR036760">
    <property type="entry name" value="SspB-like_sf"/>
</dbReference>
<evidence type="ECO:0000256" key="1">
    <source>
        <dbReference type="SAM" id="MobiDB-lite"/>
    </source>
</evidence>
<reference evidence="2 3" key="1">
    <citation type="submission" date="2018-04" db="EMBL/GenBank/DDBJ databases">
        <title>Complete genome sequence of Hydrogenophilus thermoluteolus TH-1.</title>
        <authorList>
            <person name="Arai H."/>
        </authorList>
    </citation>
    <scope>NUCLEOTIDE SEQUENCE [LARGE SCALE GENOMIC DNA]</scope>
    <source>
        <strain evidence="2 3">TH-1</strain>
    </source>
</reference>
<keyword evidence="3" id="KW-1185">Reference proteome</keyword>
<sequence>MLPPSSKPYLAKGMWSWCVDHGLTPYLSAKVAGATVPKGYDRDGEIVLNLSPEAINGLTFEPEGIGFQARFSGQIFDVWIPAENIIALFAKETGHGIALPNEMFTADEPGGEKHTPPESPGKGGSPGFKRVK</sequence>
<dbReference type="Pfam" id="PF04386">
    <property type="entry name" value="SspB"/>
    <property type="match status" value="1"/>
</dbReference>
<dbReference type="PANTHER" id="PTHR37486:SF1">
    <property type="entry name" value="STRINGENT STARVATION PROTEIN B"/>
    <property type="match status" value="1"/>
</dbReference>
<dbReference type="OrthoDB" id="9797358at2"/>
<feature type="region of interest" description="Disordered" evidence="1">
    <location>
        <begin position="101"/>
        <end position="132"/>
    </location>
</feature>
<dbReference type="RefSeq" id="WP_119334401.1">
    <property type="nucleotide sequence ID" value="NZ_AP018558.1"/>
</dbReference>
<name>A0A2Z6DVV9_HYDTE</name>
<organism evidence="2 3">
    <name type="scientific">Hydrogenophilus thermoluteolus</name>
    <name type="common">Pseudomonas hydrogenothermophila</name>
    <dbReference type="NCBI Taxonomy" id="297"/>
    <lineage>
        <taxon>Bacteria</taxon>
        <taxon>Pseudomonadati</taxon>
        <taxon>Pseudomonadota</taxon>
        <taxon>Hydrogenophilia</taxon>
        <taxon>Hydrogenophilales</taxon>
        <taxon>Hydrogenophilaceae</taxon>
        <taxon>Hydrogenophilus</taxon>
    </lineage>
</organism>
<accession>A0A2Z6DVV9</accession>
<dbReference type="AlphaFoldDB" id="A0A2Z6DVV9"/>
<protein>
    <submittedName>
        <fullName evidence="2">Stringent starvation protein B</fullName>
    </submittedName>
</protein>
<proteinExistence type="predicted"/>
<dbReference type="Gene3D" id="2.30.30.220">
    <property type="entry name" value="SspB-like"/>
    <property type="match status" value="1"/>
</dbReference>
<dbReference type="EMBL" id="AP018558">
    <property type="protein sequence ID" value="BBD76574.1"/>
    <property type="molecule type" value="Genomic_DNA"/>
</dbReference>
<dbReference type="KEGG" id="htl:HPTL_0306"/>
<gene>
    <name evidence="2" type="ORF">HPTL_0306</name>
</gene>
<dbReference type="PANTHER" id="PTHR37486">
    <property type="entry name" value="STRINGENT STARVATION PROTEIN B"/>
    <property type="match status" value="1"/>
</dbReference>
<dbReference type="InterPro" id="IPR007481">
    <property type="entry name" value="SspB"/>
</dbReference>
<evidence type="ECO:0000313" key="3">
    <source>
        <dbReference type="Proteomes" id="UP000262004"/>
    </source>
</evidence>
<dbReference type="SUPFAM" id="SSF101738">
    <property type="entry name" value="SspB-like"/>
    <property type="match status" value="1"/>
</dbReference>
<dbReference type="Proteomes" id="UP000262004">
    <property type="component" value="Chromosome"/>
</dbReference>